<dbReference type="GO" id="GO:0006511">
    <property type="term" value="P:ubiquitin-dependent protein catabolic process"/>
    <property type="evidence" value="ECO:0007669"/>
    <property type="project" value="InterPro"/>
</dbReference>
<feature type="domain" description="Cullin neddylation" evidence="1">
    <location>
        <begin position="128"/>
        <end position="171"/>
    </location>
</feature>
<dbReference type="SUPFAM" id="SSF75632">
    <property type="entry name" value="Cullin homology domain"/>
    <property type="match status" value="1"/>
</dbReference>
<dbReference type="InterPro" id="IPR019559">
    <property type="entry name" value="Cullin_neddylation_domain"/>
</dbReference>
<sequence length="171" mass="19814">MKFYVLLAVVICLLLCGLVLFFLLQRTVTITEGQIVNYNVPLHKKDSSGVIVLTNLFIVSNTKFFKVQISHVDVEAFFDQGKLQECFRQFYLMKHSGRKLTFQSTLGHCVLKSKFENVEEKIDTTGRVFRDRQYQIDAAIVRTMKMRNSLSHQLLASEVYDQLKFPIKVQV</sequence>
<keyword evidence="2" id="KW-0812">Transmembrane</keyword>
<dbReference type="AlphaFoldDB" id="A0A6F9DVM4"/>
<dbReference type="InterPro" id="IPR059120">
    <property type="entry name" value="Cullin-like_AB"/>
</dbReference>
<dbReference type="PANTHER" id="PTHR11932">
    <property type="entry name" value="CULLIN"/>
    <property type="match status" value="1"/>
</dbReference>
<proteinExistence type="evidence at transcript level"/>
<dbReference type="EMBL" id="LR791164">
    <property type="protein sequence ID" value="CAB3267026.1"/>
    <property type="molecule type" value="mRNA"/>
</dbReference>
<keyword evidence="2" id="KW-0472">Membrane</keyword>
<dbReference type="Gene3D" id="4.10.1030.10">
    <property type="entry name" value="Ring Box Chain A, domain 5"/>
    <property type="match status" value="1"/>
</dbReference>
<accession>A0A6F9DVM4</accession>
<dbReference type="Pfam" id="PF10557">
    <property type="entry name" value="Cullin_Nedd8"/>
    <property type="match status" value="1"/>
</dbReference>
<reference evidence="2" key="1">
    <citation type="submission" date="2020-04" db="EMBL/GenBank/DDBJ databases">
        <authorList>
            <person name="Neveu A P."/>
        </authorList>
    </citation>
    <scope>NUCLEOTIDE SEQUENCE</scope>
    <source>
        <tissue evidence="2">Whole embryo</tissue>
    </source>
</reference>
<dbReference type="InterPro" id="IPR036390">
    <property type="entry name" value="WH_DNA-bd_sf"/>
</dbReference>
<name>A0A6F9DVM4_9ASCI</name>
<evidence type="ECO:0000259" key="1">
    <source>
        <dbReference type="SMART" id="SM00884"/>
    </source>
</evidence>
<dbReference type="InterPro" id="IPR036388">
    <property type="entry name" value="WH-like_DNA-bd_sf"/>
</dbReference>
<dbReference type="InterPro" id="IPR045093">
    <property type="entry name" value="Cullin"/>
</dbReference>
<dbReference type="GO" id="GO:0031625">
    <property type="term" value="F:ubiquitin protein ligase binding"/>
    <property type="evidence" value="ECO:0007669"/>
    <property type="project" value="InterPro"/>
</dbReference>
<evidence type="ECO:0000313" key="2">
    <source>
        <dbReference type="EMBL" id="CAB3267026.1"/>
    </source>
</evidence>
<gene>
    <name evidence="2" type="primary">Tmem106b-001</name>
</gene>
<dbReference type="InterPro" id="IPR036317">
    <property type="entry name" value="Cullin_homology_sf"/>
</dbReference>
<protein>
    <submittedName>
        <fullName evidence="2">Transmembrane protein 106B</fullName>
    </submittedName>
</protein>
<dbReference type="Pfam" id="PF26557">
    <property type="entry name" value="Cullin_AB"/>
    <property type="match status" value="1"/>
</dbReference>
<organism evidence="2">
    <name type="scientific">Phallusia mammillata</name>
    <dbReference type="NCBI Taxonomy" id="59560"/>
    <lineage>
        <taxon>Eukaryota</taxon>
        <taxon>Metazoa</taxon>
        <taxon>Chordata</taxon>
        <taxon>Tunicata</taxon>
        <taxon>Ascidiacea</taxon>
        <taxon>Phlebobranchia</taxon>
        <taxon>Ascidiidae</taxon>
        <taxon>Phallusia</taxon>
    </lineage>
</organism>
<dbReference type="SUPFAM" id="SSF46785">
    <property type="entry name" value="Winged helix' DNA-binding domain"/>
    <property type="match status" value="1"/>
</dbReference>
<dbReference type="SMART" id="SM00884">
    <property type="entry name" value="Cullin_Nedd8"/>
    <property type="match status" value="1"/>
</dbReference>
<dbReference type="Gene3D" id="1.10.10.10">
    <property type="entry name" value="Winged helix-like DNA-binding domain superfamily/Winged helix DNA-binding domain"/>
    <property type="match status" value="1"/>
</dbReference>